<proteinExistence type="inferred from homology"/>
<comment type="catalytic activity">
    <reaction evidence="3">
        <text>N-terminal N-formyl-L-methionyl-[peptide] + H2O = N-terminal L-methionyl-[peptide] + formate</text>
        <dbReference type="Rhea" id="RHEA:24420"/>
        <dbReference type="Rhea" id="RHEA-COMP:10639"/>
        <dbReference type="Rhea" id="RHEA-COMP:10640"/>
        <dbReference type="ChEBI" id="CHEBI:15377"/>
        <dbReference type="ChEBI" id="CHEBI:15740"/>
        <dbReference type="ChEBI" id="CHEBI:49298"/>
        <dbReference type="ChEBI" id="CHEBI:64731"/>
        <dbReference type="EC" id="3.5.1.88"/>
    </reaction>
</comment>
<dbReference type="Proteomes" id="UP000816034">
    <property type="component" value="Unassembled WGS sequence"/>
</dbReference>
<dbReference type="InterPro" id="IPR023635">
    <property type="entry name" value="Peptide_deformylase"/>
</dbReference>
<comment type="caution">
    <text evidence="4">The sequence shown here is derived from an EMBL/GenBank/DDBJ whole genome shotgun (WGS) entry which is preliminary data.</text>
</comment>
<keyword evidence="3" id="KW-0378">Hydrolase</keyword>
<dbReference type="Pfam" id="PF01327">
    <property type="entry name" value="Pep_deformylase"/>
    <property type="match status" value="1"/>
</dbReference>
<dbReference type="GO" id="GO:0042586">
    <property type="term" value="F:peptide deformylase activity"/>
    <property type="evidence" value="ECO:0007669"/>
    <property type="project" value="UniProtKB-EC"/>
</dbReference>
<dbReference type="GO" id="GO:0006412">
    <property type="term" value="P:translation"/>
    <property type="evidence" value="ECO:0007669"/>
    <property type="project" value="UniProtKB-KW"/>
</dbReference>
<protein>
    <recommendedName>
        <fullName evidence="2 3">Peptide deformylase</fullName>
        <ecNumber evidence="2 3">3.5.1.88</ecNumber>
    </recommendedName>
</protein>
<comment type="function">
    <text evidence="3">Removes the formyl group from the N-terminal Met of newly synthesized proteins.</text>
</comment>
<accession>A0AA88GTQ0</accession>
<keyword evidence="3" id="KW-0479">Metal-binding</keyword>
<dbReference type="HAMAP" id="MF_00163">
    <property type="entry name" value="Pep_deformylase"/>
    <property type="match status" value="1"/>
</dbReference>
<dbReference type="Gene3D" id="3.90.45.10">
    <property type="entry name" value="Peptide deformylase"/>
    <property type="match status" value="1"/>
</dbReference>
<comment type="similarity">
    <text evidence="1 3">Belongs to the polypeptide deformylase family.</text>
</comment>
<dbReference type="PANTHER" id="PTHR10458">
    <property type="entry name" value="PEPTIDE DEFORMYLASE"/>
    <property type="match status" value="1"/>
</dbReference>
<dbReference type="AlphaFoldDB" id="A0AA88GTQ0"/>
<evidence type="ECO:0000313" key="4">
    <source>
        <dbReference type="EMBL" id="KAG2385624.1"/>
    </source>
</evidence>
<evidence type="ECO:0000256" key="3">
    <source>
        <dbReference type="RuleBase" id="RU362111"/>
    </source>
</evidence>
<organism evidence="4 5">
    <name type="scientific">Naegleria lovaniensis</name>
    <name type="common">Amoeba</name>
    <dbReference type="NCBI Taxonomy" id="51637"/>
    <lineage>
        <taxon>Eukaryota</taxon>
        <taxon>Discoba</taxon>
        <taxon>Heterolobosea</taxon>
        <taxon>Tetramitia</taxon>
        <taxon>Eutetramitia</taxon>
        <taxon>Vahlkampfiidae</taxon>
        <taxon>Naegleria</taxon>
    </lineage>
</organism>
<dbReference type="GO" id="GO:0046872">
    <property type="term" value="F:metal ion binding"/>
    <property type="evidence" value="ECO:0007669"/>
    <property type="project" value="UniProtKB-KW"/>
</dbReference>
<evidence type="ECO:0000313" key="5">
    <source>
        <dbReference type="Proteomes" id="UP000816034"/>
    </source>
</evidence>
<dbReference type="GeneID" id="68095894"/>
<dbReference type="EMBL" id="PYSW02000018">
    <property type="protein sequence ID" value="KAG2385624.1"/>
    <property type="molecule type" value="Genomic_DNA"/>
</dbReference>
<dbReference type="InterPro" id="IPR036821">
    <property type="entry name" value="Peptide_deformylase_sf"/>
</dbReference>
<evidence type="ECO:0000256" key="1">
    <source>
        <dbReference type="ARBA" id="ARBA00010759"/>
    </source>
</evidence>
<evidence type="ECO:0000256" key="2">
    <source>
        <dbReference type="ARBA" id="ARBA00012175"/>
    </source>
</evidence>
<gene>
    <name evidence="4" type="ORF">C9374_003439</name>
</gene>
<dbReference type="RefSeq" id="XP_044549617.1">
    <property type="nucleotide sequence ID" value="XM_044692967.1"/>
</dbReference>
<dbReference type="EC" id="3.5.1.88" evidence="2 3"/>
<keyword evidence="3" id="KW-0648">Protein biosynthesis</keyword>
<name>A0AA88GTQ0_NAELO</name>
<keyword evidence="5" id="KW-1185">Reference proteome</keyword>
<dbReference type="PRINTS" id="PR01576">
    <property type="entry name" value="PDEFORMYLASE"/>
</dbReference>
<dbReference type="SUPFAM" id="SSF56420">
    <property type="entry name" value="Peptide deformylase"/>
    <property type="match status" value="1"/>
</dbReference>
<sequence>MLSFLDRSGFFHNKAIFEKLLSKHGIKASRITSMINAENVAEGKDKILPFRKVRIAGKKEPILKQQCTESLFLNKNFVPNDNSVLLPNSLSNLKLNGVEGQQNVSSFYDINRIWTDKNNQASTLHDDELQYIFKQITSVISENQLIFFRDLLLSLQHYYDDGTGISAPQLFHKARYFIGTDRIFKVPAQVKVINAKQAGGFEAKEQSQKPIEDSYVYDIDLELYIEPKLIDKSLETEREVEGCLSFKNEYLFLLRSKEIEVEYVNIFGERKRKTLEGFAARVFQHEYDHLDGINMFDRIIDKKKDKYVYGEDIYNYLDDMGNLREEFK</sequence>
<reference evidence="4 5" key="1">
    <citation type="journal article" date="2018" name="BMC Genomics">
        <title>The genome of Naegleria lovaniensis, the basis for a comparative approach to unravel pathogenicity factors of the human pathogenic amoeba N. fowleri.</title>
        <authorList>
            <person name="Liechti N."/>
            <person name="Schurch N."/>
            <person name="Bruggmann R."/>
            <person name="Wittwer M."/>
        </authorList>
    </citation>
    <scope>NUCLEOTIDE SEQUENCE [LARGE SCALE GENOMIC DNA]</scope>
    <source>
        <strain evidence="4 5">ATCC 30569</strain>
    </source>
</reference>
<dbReference type="PANTHER" id="PTHR10458:SF22">
    <property type="entry name" value="PEPTIDE DEFORMYLASE"/>
    <property type="match status" value="1"/>
</dbReference>